<proteinExistence type="predicted"/>
<keyword evidence="1" id="KW-0175">Coiled coil</keyword>
<sequence length="177" mass="20170">MGESEGFPRGACTCSFDATQRLAVGDRVLLLKVGPTGHCSKHARFKKSAALFKILKDISIKDIMDTGSILYEVEGIDKELARLRKDVRELNKRKKELLTQAVNNMRDSGDTQIFHRGKTYILEERSRHARKNDKKKREDTLTILNDEGFHGNEADEVYVKLTDALRGPETFIYTLKQ</sequence>
<organism evidence="2">
    <name type="scientific">Marseillevirus LCMAC202</name>
    <dbReference type="NCBI Taxonomy" id="2506606"/>
    <lineage>
        <taxon>Viruses</taxon>
        <taxon>Varidnaviria</taxon>
        <taxon>Bamfordvirae</taxon>
        <taxon>Nucleocytoviricota</taxon>
        <taxon>Megaviricetes</taxon>
        <taxon>Pimascovirales</taxon>
        <taxon>Pimascovirales incertae sedis</taxon>
        <taxon>Marseilleviridae</taxon>
    </lineage>
</organism>
<feature type="coiled-coil region" evidence="1">
    <location>
        <begin position="73"/>
        <end position="100"/>
    </location>
</feature>
<accession>A0A481YXT2</accession>
<evidence type="ECO:0000256" key="1">
    <source>
        <dbReference type="SAM" id="Coils"/>
    </source>
</evidence>
<gene>
    <name evidence="2" type="ORF">LCMAC202_04250</name>
</gene>
<reference evidence="2" key="1">
    <citation type="journal article" date="2019" name="MBio">
        <title>Virus Genomes from Deep Sea Sediments Expand the Ocean Megavirome and Support Independent Origins of Viral Gigantism.</title>
        <authorList>
            <person name="Backstrom D."/>
            <person name="Yutin N."/>
            <person name="Jorgensen S.L."/>
            <person name="Dharamshi J."/>
            <person name="Homa F."/>
            <person name="Zaremba-Niedwiedzka K."/>
            <person name="Spang A."/>
            <person name="Wolf Y.I."/>
            <person name="Koonin E.V."/>
            <person name="Ettema T.J."/>
        </authorList>
    </citation>
    <scope>NUCLEOTIDE SEQUENCE</scope>
</reference>
<protein>
    <submittedName>
        <fullName evidence="2">Uncharacterized protein</fullName>
    </submittedName>
</protein>
<name>A0A481YXT2_9VIRU</name>
<dbReference type="EMBL" id="MK500374">
    <property type="protein sequence ID" value="QBK88063.1"/>
    <property type="molecule type" value="Genomic_DNA"/>
</dbReference>
<evidence type="ECO:0000313" key="2">
    <source>
        <dbReference type="EMBL" id="QBK88063.1"/>
    </source>
</evidence>